<reference evidence="1 2" key="1">
    <citation type="journal article" date="2024" name="Nat. Commun.">
        <title>Phylogenomics reveals the evolutionary origins of lichenization in chlorophyte algae.</title>
        <authorList>
            <person name="Puginier C."/>
            <person name="Libourel C."/>
            <person name="Otte J."/>
            <person name="Skaloud P."/>
            <person name="Haon M."/>
            <person name="Grisel S."/>
            <person name="Petersen M."/>
            <person name="Berrin J.G."/>
            <person name="Delaux P.M."/>
            <person name="Dal Grande F."/>
            <person name="Keller J."/>
        </authorList>
    </citation>
    <scope>NUCLEOTIDE SEQUENCE [LARGE SCALE GENOMIC DNA]</scope>
    <source>
        <strain evidence="1 2">SAG 2145</strain>
    </source>
</reference>
<organism evidence="1 2">
    <name type="scientific">Apatococcus lobatus</name>
    <dbReference type="NCBI Taxonomy" id="904363"/>
    <lineage>
        <taxon>Eukaryota</taxon>
        <taxon>Viridiplantae</taxon>
        <taxon>Chlorophyta</taxon>
        <taxon>core chlorophytes</taxon>
        <taxon>Trebouxiophyceae</taxon>
        <taxon>Chlorellales</taxon>
        <taxon>Chlorellaceae</taxon>
        <taxon>Apatococcus</taxon>
    </lineage>
</organism>
<proteinExistence type="predicted"/>
<evidence type="ECO:0000313" key="1">
    <source>
        <dbReference type="EMBL" id="KAK9836899.1"/>
    </source>
</evidence>
<dbReference type="Proteomes" id="UP001438707">
    <property type="component" value="Unassembled WGS sequence"/>
</dbReference>
<gene>
    <name evidence="1" type="ORF">WJX74_010707</name>
</gene>
<dbReference type="AlphaFoldDB" id="A0AAW1RT69"/>
<name>A0AAW1RT69_9CHLO</name>
<comment type="caution">
    <text evidence="1">The sequence shown here is derived from an EMBL/GenBank/DDBJ whole genome shotgun (WGS) entry which is preliminary data.</text>
</comment>
<evidence type="ECO:0000313" key="2">
    <source>
        <dbReference type="Proteomes" id="UP001438707"/>
    </source>
</evidence>
<sequence length="249" mass="28185">MNNNKTDENALLAGGKGVFNKTSYITFGDKENPEPFVWKQVDRDGYKGKQLQTNPPRKGRLPNTYFEKKHLWVSEGDAYADQTRYLDSQKTKNKGFLTSDFSRRDEFSNTTRTEQYRTLLKSEAKFAKKALERLSRVPGGEFVAATTTYLPQATQQPRRHLYDLIHEDDDAGDCVLDGSSKLAHDTKNPTAISPERNLGSYRTTTSLAHGAPLEFQKPQFARKPVVQESFYRRTNVFFPDGAATITTAS</sequence>
<keyword evidence="2" id="KW-1185">Reference proteome</keyword>
<accession>A0AAW1RT69</accession>
<protein>
    <recommendedName>
        <fullName evidence="3">Flagellar associated protein</fullName>
    </recommendedName>
</protein>
<dbReference type="EMBL" id="JALJOS010000007">
    <property type="protein sequence ID" value="KAK9836899.1"/>
    <property type="molecule type" value="Genomic_DNA"/>
</dbReference>
<evidence type="ECO:0008006" key="3">
    <source>
        <dbReference type="Google" id="ProtNLM"/>
    </source>
</evidence>